<dbReference type="Pfam" id="PF04149">
    <property type="entry name" value="DUF397"/>
    <property type="match status" value="1"/>
</dbReference>
<proteinExistence type="predicted"/>
<reference evidence="2 3" key="1">
    <citation type="submission" date="2023-06" db="EMBL/GenBank/DDBJ databases">
        <title>Actinomycetospora Odt1-22.</title>
        <authorList>
            <person name="Supong K."/>
        </authorList>
    </citation>
    <scope>NUCLEOTIDE SEQUENCE [LARGE SCALE GENOMIC DNA]</scope>
    <source>
        <strain evidence="2 3">Odt1-22</strain>
    </source>
</reference>
<evidence type="ECO:0000313" key="3">
    <source>
        <dbReference type="Proteomes" id="UP001231924"/>
    </source>
</evidence>
<sequence>MLQPDEQARLTWWKARASAAAGMCVEIAALPHGVAVRQSVTPEDGALVFSSEEFAAFLDGAKRGEFDHLVEIPAPRGTSSTS</sequence>
<gene>
    <name evidence="2" type="ORF">QRT03_17690</name>
</gene>
<evidence type="ECO:0000259" key="1">
    <source>
        <dbReference type="Pfam" id="PF04149"/>
    </source>
</evidence>
<evidence type="ECO:0000313" key="2">
    <source>
        <dbReference type="EMBL" id="MDL5157804.1"/>
    </source>
</evidence>
<name>A0ABT7MAW7_9PSEU</name>
<comment type="caution">
    <text evidence="2">The sequence shown here is derived from an EMBL/GenBank/DDBJ whole genome shotgun (WGS) entry which is preliminary data.</text>
</comment>
<dbReference type="EMBL" id="JASVWF010000003">
    <property type="protein sequence ID" value="MDL5157804.1"/>
    <property type="molecule type" value="Genomic_DNA"/>
</dbReference>
<protein>
    <submittedName>
        <fullName evidence="2">DUF397 domain-containing protein</fullName>
    </submittedName>
</protein>
<organism evidence="2 3">
    <name type="scientific">Actinomycetospora termitidis</name>
    <dbReference type="NCBI Taxonomy" id="3053470"/>
    <lineage>
        <taxon>Bacteria</taxon>
        <taxon>Bacillati</taxon>
        <taxon>Actinomycetota</taxon>
        <taxon>Actinomycetes</taxon>
        <taxon>Pseudonocardiales</taxon>
        <taxon>Pseudonocardiaceae</taxon>
        <taxon>Actinomycetospora</taxon>
    </lineage>
</organism>
<dbReference type="Proteomes" id="UP001231924">
    <property type="component" value="Unassembled WGS sequence"/>
</dbReference>
<feature type="domain" description="DUF397" evidence="1">
    <location>
        <begin position="10"/>
        <end position="62"/>
    </location>
</feature>
<dbReference type="InterPro" id="IPR007278">
    <property type="entry name" value="DUF397"/>
</dbReference>
<accession>A0ABT7MAW7</accession>
<keyword evidence="3" id="KW-1185">Reference proteome</keyword>